<keyword evidence="1 12" id="KW-0723">Serine/threonine-protein kinase</keyword>
<dbReference type="InterPro" id="IPR030616">
    <property type="entry name" value="Aur-like"/>
</dbReference>
<dbReference type="Pfam" id="PF00069">
    <property type="entry name" value="Pkinase"/>
    <property type="match status" value="1"/>
</dbReference>
<gene>
    <name evidence="15" type="ORF">PPRIM_AZ9-3.1.T0080115</name>
</gene>
<evidence type="ECO:0000313" key="16">
    <source>
        <dbReference type="Proteomes" id="UP000688137"/>
    </source>
</evidence>
<comment type="catalytic activity">
    <reaction evidence="6 13">
        <text>L-threonyl-[protein] + ATP = O-phospho-L-threonyl-[protein] + ADP + H(+)</text>
        <dbReference type="Rhea" id="RHEA:46608"/>
        <dbReference type="Rhea" id="RHEA-COMP:11060"/>
        <dbReference type="Rhea" id="RHEA-COMP:11605"/>
        <dbReference type="ChEBI" id="CHEBI:15378"/>
        <dbReference type="ChEBI" id="CHEBI:30013"/>
        <dbReference type="ChEBI" id="CHEBI:30616"/>
        <dbReference type="ChEBI" id="CHEBI:61977"/>
        <dbReference type="ChEBI" id="CHEBI:456216"/>
        <dbReference type="EC" id="2.7.11.1"/>
    </reaction>
</comment>
<evidence type="ECO:0000256" key="11">
    <source>
        <dbReference type="PROSITE-ProRule" id="PRU10141"/>
    </source>
</evidence>
<evidence type="ECO:0000256" key="1">
    <source>
        <dbReference type="ARBA" id="ARBA00022527"/>
    </source>
</evidence>
<dbReference type="FunFam" id="3.30.200.20:FF:000042">
    <property type="entry name" value="Aurora kinase A"/>
    <property type="match status" value="1"/>
</dbReference>
<dbReference type="InterPro" id="IPR000719">
    <property type="entry name" value="Prot_kinase_dom"/>
</dbReference>
<dbReference type="PROSITE" id="PS00108">
    <property type="entry name" value="PROTEIN_KINASE_ST"/>
    <property type="match status" value="1"/>
</dbReference>
<dbReference type="EC" id="2.7.11.1" evidence="13"/>
<dbReference type="FunFam" id="1.10.510.10:FF:000235">
    <property type="entry name" value="Serine/threonine-protein kinase ark1"/>
    <property type="match status" value="1"/>
</dbReference>
<feature type="cross-link" description="Glycyl lysine isopeptide (Lys-Gly) (interchain with G-Cter in SUMO2)" evidence="10">
    <location>
        <position position="230"/>
    </location>
</feature>
<accession>A0A8S1JQW0</accession>
<dbReference type="OMA" id="PPFEHEN"/>
<sequence length="378" mass="43724">MTNQDQLGFILSIDKDWQNLVEKCQSIDNNIKNMQTRLTFTIGQMNKEIGNRHIIPAYQVEEEQIKEESPLPQQGESPLKKPVNLVKQAQVLAPVYSTISERFQICKFLGKGKFSDVYQAQDKQSKIIVALKVIPKATISKYGMEKQLANEIKIQGYIDHPNILKLYGYFQEWSKVVLILEYATDGELFKLLKKQPKKRFTEQIASGYIRQIIEGIGYMHSKNIIHRDIKPENILITHSLLKIADMGLSTYNPANQVRQSFCGTVDYMSPEIAAGRDYDHTVDLWAIGILTFELCTGETPFYEKKKEDTMNKIIYSGFEFPNFISEECKGFVRALVQKDPKKRLSIFQIMQHSWIQKYEKESTIFNRDLLNSMVKLLK</sequence>
<evidence type="ECO:0000256" key="4">
    <source>
        <dbReference type="ARBA" id="ARBA00022777"/>
    </source>
</evidence>
<evidence type="ECO:0000256" key="8">
    <source>
        <dbReference type="PIRSR" id="PIRSR630616-1"/>
    </source>
</evidence>
<name>A0A8S1JQW0_PARPR</name>
<dbReference type="PROSITE" id="PS50011">
    <property type="entry name" value="PROTEIN_KINASE_DOM"/>
    <property type="match status" value="1"/>
</dbReference>
<dbReference type="Proteomes" id="UP000688137">
    <property type="component" value="Unassembled WGS sequence"/>
</dbReference>
<feature type="binding site" evidence="9">
    <location>
        <position position="113"/>
    </location>
    <ligand>
        <name>ATP</name>
        <dbReference type="ChEBI" id="CHEBI:30616"/>
    </ligand>
</feature>
<reference evidence="15" key="1">
    <citation type="submission" date="2021-01" db="EMBL/GenBank/DDBJ databases">
        <authorList>
            <consortium name="Genoscope - CEA"/>
            <person name="William W."/>
        </authorList>
    </citation>
    <scope>NUCLEOTIDE SEQUENCE</scope>
</reference>
<evidence type="ECO:0000313" key="15">
    <source>
        <dbReference type="EMBL" id="CAD8044551.1"/>
    </source>
</evidence>
<feature type="binding site" evidence="9">
    <location>
        <begin position="232"/>
        <end position="233"/>
    </location>
    <ligand>
        <name>ATP</name>
        <dbReference type="ChEBI" id="CHEBI:30616"/>
    </ligand>
</feature>
<dbReference type="SMART" id="SM00220">
    <property type="entry name" value="S_TKc"/>
    <property type="match status" value="1"/>
</dbReference>
<comment type="catalytic activity">
    <reaction evidence="7 13">
        <text>L-seryl-[protein] + ATP = O-phospho-L-seryl-[protein] + ADP + H(+)</text>
        <dbReference type="Rhea" id="RHEA:17989"/>
        <dbReference type="Rhea" id="RHEA-COMP:9863"/>
        <dbReference type="Rhea" id="RHEA-COMP:11604"/>
        <dbReference type="ChEBI" id="CHEBI:15378"/>
        <dbReference type="ChEBI" id="CHEBI:29999"/>
        <dbReference type="ChEBI" id="CHEBI:30616"/>
        <dbReference type="ChEBI" id="CHEBI:83421"/>
        <dbReference type="ChEBI" id="CHEBI:456216"/>
        <dbReference type="EC" id="2.7.11.1"/>
    </reaction>
</comment>
<dbReference type="GO" id="GO:0004674">
    <property type="term" value="F:protein serine/threonine kinase activity"/>
    <property type="evidence" value="ECO:0007669"/>
    <property type="project" value="UniProtKB-KW"/>
</dbReference>
<evidence type="ECO:0000256" key="3">
    <source>
        <dbReference type="ARBA" id="ARBA00022741"/>
    </source>
</evidence>
<evidence type="ECO:0000256" key="10">
    <source>
        <dbReference type="PIRSR" id="PIRSR630616-3"/>
    </source>
</evidence>
<dbReference type="InterPro" id="IPR008271">
    <property type="entry name" value="Ser/Thr_kinase_AS"/>
</dbReference>
<dbReference type="CDD" id="cd14007">
    <property type="entry name" value="STKc_Aurora"/>
    <property type="match status" value="1"/>
</dbReference>
<organism evidence="15 16">
    <name type="scientific">Paramecium primaurelia</name>
    <dbReference type="NCBI Taxonomy" id="5886"/>
    <lineage>
        <taxon>Eukaryota</taxon>
        <taxon>Sar</taxon>
        <taxon>Alveolata</taxon>
        <taxon>Ciliophora</taxon>
        <taxon>Intramacronucleata</taxon>
        <taxon>Oligohymenophorea</taxon>
        <taxon>Peniculida</taxon>
        <taxon>Parameciidae</taxon>
        <taxon>Paramecium</taxon>
    </lineage>
</organism>
<keyword evidence="16" id="KW-1185">Reference proteome</keyword>
<evidence type="ECO:0000256" key="9">
    <source>
        <dbReference type="PIRSR" id="PIRSR630616-2"/>
    </source>
</evidence>
<dbReference type="EMBL" id="CAJJDM010000004">
    <property type="protein sequence ID" value="CAD8044551.1"/>
    <property type="molecule type" value="Genomic_DNA"/>
</dbReference>
<comment type="similarity">
    <text evidence="13">Belongs to the protein kinase superfamily. Ser/Thr protein kinase family. Aurora subfamily.</text>
</comment>
<evidence type="ECO:0000256" key="6">
    <source>
        <dbReference type="ARBA" id="ARBA00047899"/>
    </source>
</evidence>
<dbReference type="GO" id="GO:0005524">
    <property type="term" value="F:ATP binding"/>
    <property type="evidence" value="ECO:0007669"/>
    <property type="project" value="UniProtKB-UniRule"/>
</dbReference>
<evidence type="ECO:0000256" key="5">
    <source>
        <dbReference type="ARBA" id="ARBA00022840"/>
    </source>
</evidence>
<protein>
    <recommendedName>
        <fullName evidence="13">Aurora kinase</fullName>
        <ecNumber evidence="13">2.7.11.1</ecNumber>
    </recommendedName>
</protein>
<dbReference type="PROSITE" id="PS00107">
    <property type="entry name" value="PROTEIN_KINASE_ATP"/>
    <property type="match status" value="1"/>
</dbReference>
<keyword evidence="2 13" id="KW-0808">Transferase</keyword>
<evidence type="ECO:0000256" key="7">
    <source>
        <dbReference type="ARBA" id="ARBA00048679"/>
    </source>
</evidence>
<evidence type="ECO:0000256" key="2">
    <source>
        <dbReference type="ARBA" id="ARBA00022679"/>
    </source>
</evidence>
<evidence type="ECO:0000256" key="13">
    <source>
        <dbReference type="RuleBase" id="RU367134"/>
    </source>
</evidence>
<feature type="binding site" evidence="9">
    <location>
        <begin position="181"/>
        <end position="183"/>
    </location>
    <ligand>
        <name>ATP</name>
        <dbReference type="ChEBI" id="CHEBI:30616"/>
    </ligand>
</feature>
<feature type="binding site" evidence="9 11">
    <location>
        <position position="132"/>
    </location>
    <ligand>
        <name>ATP</name>
        <dbReference type="ChEBI" id="CHEBI:30616"/>
    </ligand>
</feature>
<keyword evidence="5 9" id="KW-0067">ATP-binding</keyword>
<proteinExistence type="inferred from homology"/>
<evidence type="ECO:0000256" key="12">
    <source>
        <dbReference type="RuleBase" id="RU000304"/>
    </source>
</evidence>
<feature type="domain" description="Protein kinase" evidence="14">
    <location>
        <begin position="103"/>
        <end position="355"/>
    </location>
</feature>
<dbReference type="PANTHER" id="PTHR24350">
    <property type="entry name" value="SERINE/THREONINE-PROTEIN KINASE IAL-RELATED"/>
    <property type="match status" value="1"/>
</dbReference>
<dbReference type="AlphaFoldDB" id="A0A8S1JQW0"/>
<feature type="binding site" evidence="9">
    <location>
        <position position="245"/>
    </location>
    <ligand>
        <name>ATP</name>
        <dbReference type="ChEBI" id="CHEBI:30616"/>
    </ligand>
</feature>
<dbReference type="InterPro" id="IPR017441">
    <property type="entry name" value="Protein_kinase_ATP_BS"/>
</dbReference>
<keyword evidence="3 9" id="KW-0547">Nucleotide-binding</keyword>
<feature type="active site" description="Proton acceptor" evidence="8">
    <location>
        <position position="228"/>
    </location>
</feature>
<comment type="caution">
    <text evidence="15">The sequence shown here is derived from an EMBL/GenBank/DDBJ whole genome shotgun (WGS) entry which is preliminary data.</text>
</comment>
<keyword evidence="4 13" id="KW-0418">Kinase</keyword>
<evidence type="ECO:0000259" key="14">
    <source>
        <dbReference type="PROSITE" id="PS50011"/>
    </source>
</evidence>